<proteinExistence type="predicted"/>
<gene>
    <name evidence="1" type="ORF">UX85_C0003G0024</name>
</gene>
<name>A0A0G1UUG3_9BACT</name>
<reference evidence="1 2" key="1">
    <citation type="journal article" date="2015" name="Nature">
        <title>rRNA introns, odd ribosomes, and small enigmatic genomes across a large radiation of phyla.</title>
        <authorList>
            <person name="Brown C.T."/>
            <person name="Hug L.A."/>
            <person name="Thomas B.C."/>
            <person name="Sharon I."/>
            <person name="Castelle C.J."/>
            <person name="Singh A."/>
            <person name="Wilkins M.J."/>
            <person name="Williams K.H."/>
            <person name="Banfield J.F."/>
        </authorList>
    </citation>
    <scope>NUCLEOTIDE SEQUENCE [LARGE SCALE GENOMIC DNA]</scope>
</reference>
<dbReference type="Proteomes" id="UP000033860">
    <property type="component" value="Unassembled WGS sequence"/>
</dbReference>
<protein>
    <submittedName>
        <fullName evidence="1">Uncharacterized protein</fullName>
    </submittedName>
</protein>
<dbReference type="EMBL" id="LCNT01000003">
    <property type="protein sequence ID" value="KKU61365.1"/>
    <property type="molecule type" value="Genomic_DNA"/>
</dbReference>
<dbReference type="AlphaFoldDB" id="A0A0G1UUG3"/>
<organism evidence="1 2">
    <name type="scientific">Candidatus Beckwithbacteria bacterium GW2011_GWB1_47_15</name>
    <dbReference type="NCBI Taxonomy" id="1618371"/>
    <lineage>
        <taxon>Bacteria</taxon>
        <taxon>Candidatus Beckwithiibacteriota</taxon>
    </lineage>
</organism>
<comment type="caution">
    <text evidence="1">The sequence shown here is derived from an EMBL/GenBank/DDBJ whole genome shotgun (WGS) entry which is preliminary data.</text>
</comment>
<accession>A0A0G1UUG3</accession>
<evidence type="ECO:0000313" key="2">
    <source>
        <dbReference type="Proteomes" id="UP000033860"/>
    </source>
</evidence>
<sequence>MFLLVADQHAWLANHLSKTKAERIAKIQTETIMKIIKNFKLKNWQVTLASQLFLENRELSYEQLELRDINHFFNILNTGIKVGWKFSSGQKHHKSDEAHFDNLIKLPIKSLFIKPGLTLDIKKPHESPYICTDPKTRITLWPKEDMPRKISQSQFDPRQVSAVKNHLKRITILFEKLVEPFQSKVPLEEKIQSIIDSIHEK</sequence>
<evidence type="ECO:0000313" key="1">
    <source>
        <dbReference type="EMBL" id="KKU61365.1"/>
    </source>
</evidence>